<protein>
    <submittedName>
        <fullName evidence="2">Uncharacterized protein</fullName>
    </submittedName>
</protein>
<dbReference type="EMBL" id="JACASE010000014">
    <property type="protein sequence ID" value="KAF6410640.1"/>
    <property type="molecule type" value="Genomic_DNA"/>
</dbReference>
<reference evidence="2 3" key="1">
    <citation type="journal article" date="2020" name="Nature">
        <title>Six reference-quality genomes reveal evolution of bat adaptations.</title>
        <authorList>
            <person name="Jebb D."/>
            <person name="Huang Z."/>
            <person name="Pippel M."/>
            <person name="Hughes G.M."/>
            <person name="Lavrichenko K."/>
            <person name="Devanna P."/>
            <person name="Winkler S."/>
            <person name="Jermiin L.S."/>
            <person name="Skirmuntt E.C."/>
            <person name="Katzourakis A."/>
            <person name="Burkitt-Gray L."/>
            <person name="Ray D.A."/>
            <person name="Sullivan K.A.M."/>
            <person name="Roscito J.G."/>
            <person name="Kirilenko B.M."/>
            <person name="Davalos L.M."/>
            <person name="Corthals A.P."/>
            <person name="Power M.L."/>
            <person name="Jones G."/>
            <person name="Ransome R.D."/>
            <person name="Dechmann D.K.N."/>
            <person name="Locatelli A.G."/>
            <person name="Puechmaille S.J."/>
            <person name="Fedrigo O."/>
            <person name="Jarvis E.D."/>
            <person name="Hiller M."/>
            <person name="Vernes S.C."/>
            <person name="Myers E.W."/>
            <person name="Teeling E.C."/>
        </authorList>
    </citation>
    <scope>NUCLEOTIDE SEQUENCE [LARGE SCALE GENOMIC DNA]</scope>
    <source>
        <strain evidence="2">MRouAeg1</strain>
        <tissue evidence="2">Muscle</tissue>
    </source>
</reference>
<feature type="region of interest" description="Disordered" evidence="1">
    <location>
        <begin position="1"/>
        <end position="158"/>
    </location>
</feature>
<organism evidence="2 3">
    <name type="scientific">Rousettus aegyptiacus</name>
    <name type="common">Egyptian fruit bat</name>
    <name type="synonym">Pteropus aegyptiacus</name>
    <dbReference type="NCBI Taxonomy" id="9407"/>
    <lineage>
        <taxon>Eukaryota</taxon>
        <taxon>Metazoa</taxon>
        <taxon>Chordata</taxon>
        <taxon>Craniata</taxon>
        <taxon>Vertebrata</taxon>
        <taxon>Euteleostomi</taxon>
        <taxon>Mammalia</taxon>
        <taxon>Eutheria</taxon>
        <taxon>Laurasiatheria</taxon>
        <taxon>Chiroptera</taxon>
        <taxon>Yinpterochiroptera</taxon>
        <taxon>Pteropodoidea</taxon>
        <taxon>Pteropodidae</taxon>
        <taxon>Rousettinae</taxon>
        <taxon>Rousettus</taxon>
    </lineage>
</organism>
<keyword evidence="3" id="KW-1185">Reference proteome</keyword>
<name>A0A7J8CIE9_ROUAE</name>
<feature type="compositionally biased region" description="Gly residues" evidence="1">
    <location>
        <begin position="126"/>
        <end position="137"/>
    </location>
</feature>
<evidence type="ECO:0000256" key="1">
    <source>
        <dbReference type="SAM" id="MobiDB-lite"/>
    </source>
</evidence>
<evidence type="ECO:0000313" key="2">
    <source>
        <dbReference type="EMBL" id="KAF6410640.1"/>
    </source>
</evidence>
<dbReference type="Proteomes" id="UP000593571">
    <property type="component" value="Unassembled WGS sequence"/>
</dbReference>
<gene>
    <name evidence="2" type="ORF">HJG63_009122</name>
</gene>
<comment type="caution">
    <text evidence="2">The sequence shown here is derived from an EMBL/GenBank/DDBJ whole genome shotgun (WGS) entry which is preliminary data.</text>
</comment>
<dbReference type="AlphaFoldDB" id="A0A7J8CIE9"/>
<sequence>MGTRQGLELWGGVLPPRDSKKQAERLTKRWGRDPETQRHRPRGSTDSKMGETVGRQDKRRRDTASEMGRQTQLERRRQRAGGPGLPPHTPAPALTQQTRAGQPPLPPARLCQARDSAPLSWFRSGQLGGGLGPGGGASTLRQPPLLASLLGPPPPPCT</sequence>
<accession>A0A7J8CIE9</accession>
<feature type="compositionally biased region" description="Basic and acidic residues" evidence="1">
    <location>
        <begin position="17"/>
        <end position="64"/>
    </location>
</feature>
<proteinExistence type="predicted"/>
<evidence type="ECO:0000313" key="3">
    <source>
        <dbReference type="Proteomes" id="UP000593571"/>
    </source>
</evidence>